<evidence type="ECO:0000256" key="8">
    <source>
        <dbReference type="ARBA" id="ARBA00022842"/>
    </source>
</evidence>
<dbReference type="WBParaSite" id="Gr19_v10_g15905.t1">
    <property type="protein sequence ID" value="Gr19_v10_g15905.t1"/>
    <property type="gene ID" value="Gr19_v10_g15905"/>
</dbReference>
<feature type="domain" description="XPG-I" evidence="13">
    <location>
        <begin position="139"/>
        <end position="212"/>
    </location>
</feature>
<dbReference type="InterPro" id="IPR044752">
    <property type="entry name" value="PIN-like_EXO1"/>
</dbReference>
<keyword evidence="4" id="KW-0255">Endonuclease</keyword>
<dbReference type="InterPro" id="IPR008918">
    <property type="entry name" value="HhH2"/>
</dbReference>
<dbReference type="PANTHER" id="PTHR11081:SF8">
    <property type="entry name" value="EXONUCLEASE 1"/>
    <property type="match status" value="1"/>
</dbReference>
<keyword evidence="9 12" id="KW-0238">DNA-binding</keyword>
<protein>
    <recommendedName>
        <fullName evidence="12">Exonuclease 1</fullName>
        <ecNumber evidence="12">3.1.-.-</ecNumber>
    </recommendedName>
</protein>
<dbReference type="SMART" id="SM00484">
    <property type="entry name" value="XPGI"/>
    <property type="match status" value="1"/>
</dbReference>
<keyword evidence="6 12" id="KW-0378">Hydrolase</keyword>
<comment type="function">
    <text evidence="12">5'-&gt;3' double-stranded DNA exonuclease which may also possess a cryptic 3'-&gt;5' double-stranded DNA exonuclease activity. Functions in DNA mismatch repair.</text>
</comment>
<dbReference type="InterPro" id="IPR029060">
    <property type="entry name" value="PIN-like_dom_sf"/>
</dbReference>
<dbReference type="PANTHER" id="PTHR11081">
    <property type="entry name" value="FLAP ENDONUCLEASE FAMILY MEMBER"/>
    <property type="match status" value="1"/>
</dbReference>
<dbReference type="CDD" id="cd09857">
    <property type="entry name" value="PIN_EXO1"/>
    <property type="match status" value="1"/>
</dbReference>
<dbReference type="GO" id="GO:0035312">
    <property type="term" value="F:5'-3' DNA exonuclease activity"/>
    <property type="evidence" value="ECO:0007669"/>
    <property type="project" value="UniProtKB-UniRule"/>
</dbReference>
<dbReference type="GO" id="GO:0006310">
    <property type="term" value="P:DNA recombination"/>
    <property type="evidence" value="ECO:0007669"/>
    <property type="project" value="TreeGrafter"/>
</dbReference>
<comment type="subcellular location">
    <subcellularLocation>
        <location evidence="1 12">Nucleus</location>
    </subcellularLocation>
</comment>
<evidence type="ECO:0000256" key="6">
    <source>
        <dbReference type="ARBA" id="ARBA00022801"/>
    </source>
</evidence>
<evidence type="ECO:0000313" key="15">
    <source>
        <dbReference type="Proteomes" id="UP000887572"/>
    </source>
</evidence>
<evidence type="ECO:0000256" key="4">
    <source>
        <dbReference type="ARBA" id="ARBA00022759"/>
    </source>
</evidence>
<dbReference type="Pfam" id="PF00867">
    <property type="entry name" value="XPG_I"/>
    <property type="match status" value="1"/>
</dbReference>
<name>A0A914HBU2_GLORO</name>
<evidence type="ECO:0000313" key="16">
    <source>
        <dbReference type="WBParaSite" id="Gr19_v10_g15905.t1"/>
    </source>
</evidence>
<keyword evidence="7 12" id="KW-0269">Exonuclease</keyword>
<dbReference type="GO" id="GO:0006298">
    <property type="term" value="P:mismatch repair"/>
    <property type="evidence" value="ECO:0007669"/>
    <property type="project" value="TreeGrafter"/>
</dbReference>
<proteinExistence type="inferred from homology"/>
<dbReference type="InterPro" id="IPR006086">
    <property type="entry name" value="XPG-I_dom"/>
</dbReference>
<evidence type="ECO:0000256" key="3">
    <source>
        <dbReference type="ARBA" id="ARBA00022723"/>
    </source>
</evidence>
<evidence type="ECO:0000259" key="13">
    <source>
        <dbReference type="SMART" id="SM00484"/>
    </source>
</evidence>
<dbReference type="GO" id="GO:0046872">
    <property type="term" value="F:metal ion binding"/>
    <property type="evidence" value="ECO:0007669"/>
    <property type="project" value="UniProtKB-UniRule"/>
</dbReference>
<accession>A0A914HBU2</accession>
<keyword evidence="5 12" id="KW-0227">DNA damage</keyword>
<keyword evidence="10 12" id="KW-0234">DNA repair</keyword>
<keyword evidence="12" id="KW-0267">Excision nuclease</keyword>
<dbReference type="SMART" id="SM00485">
    <property type="entry name" value="XPGN"/>
    <property type="match status" value="1"/>
</dbReference>
<evidence type="ECO:0000256" key="7">
    <source>
        <dbReference type="ARBA" id="ARBA00022839"/>
    </source>
</evidence>
<dbReference type="Gene3D" id="1.10.150.20">
    <property type="entry name" value="5' to 3' exonuclease, C-terminal subdomain"/>
    <property type="match status" value="1"/>
</dbReference>
<dbReference type="SMART" id="SM00279">
    <property type="entry name" value="HhH2"/>
    <property type="match status" value="1"/>
</dbReference>
<dbReference type="EC" id="3.1.-.-" evidence="12"/>
<evidence type="ECO:0000256" key="12">
    <source>
        <dbReference type="RuleBase" id="RU910737"/>
    </source>
</evidence>
<reference evidence="16" key="1">
    <citation type="submission" date="2022-11" db="UniProtKB">
        <authorList>
            <consortium name="WormBaseParasite"/>
        </authorList>
    </citation>
    <scope>IDENTIFICATION</scope>
</reference>
<dbReference type="FunFam" id="3.40.50.1010:FF:000111">
    <property type="entry name" value="Exonuclease 1"/>
    <property type="match status" value="1"/>
</dbReference>
<evidence type="ECO:0000256" key="10">
    <source>
        <dbReference type="ARBA" id="ARBA00023204"/>
    </source>
</evidence>
<dbReference type="GO" id="GO:0005634">
    <property type="term" value="C:nucleus"/>
    <property type="evidence" value="ECO:0007669"/>
    <property type="project" value="UniProtKB-SubCell"/>
</dbReference>
<organism evidence="15 16">
    <name type="scientific">Globodera rostochiensis</name>
    <name type="common">Golden nematode worm</name>
    <name type="synonym">Heterodera rostochiensis</name>
    <dbReference type="NCBI Taxonomy" id="31243"/>
    <lineage>
        <taxon>Eukaryota</taxon>
        <taxon>Metazoa</taxon>
        <taxon>Ecdysozoa</taxon>
        <taxon>Nematoda</taxon>
        <taxon>Chromadorea</taxon>
        <taxon>Rhabditida</taxon>
        <taxon>Tylenchina</taxon>
        <taxon>Tylenchomorpha</taxon>
        <taxon>Tylenchoidea</taxon>
        <taxon>Heteroderidae</taxon>
        <taxon>Heteroderinae</taxon>
        <taxon>Globodera</taxon>
    </lineage>
</organism>
<evidence type="ECO:0000256" key="9">
    <source>
        <dbReference type="ARBA" id="ARBA00023125"/>
    </source>
</evidence>
<dbReference type="Pfam" id="PF00752">
    <property type="entry name" value="XPG_N"/>
    <property type="match status" value="1"/>
</dbReference>
<keyword evidence="12" id="KW-0228">DNA excision</keyword>
<comment type="cofactor">
    <cofactor evidence="12">
        <name>Mg(2+)</name>
        <dbReference type="ChEBI" id="CHEBI:18420"/>
    </cofactor>
    <text evidence="12">Binds 2 magnesium ions per subunit. They probably participate in the reaction catalyzed by the enzyme. May bind an additional third magnesium ion after substrate binding.</text>
</comment>
<keyword evidence="15" id="KW-1185">Reference proteome</keyword>
<sequence>MGVVGLLPFVKKACYEGNINEFKGKTLLVDVSCLLHRGVFGCAGKLAMGQDSELYIGYVQKYVKCLLMLDCHVILVFDGRPLPAKKDTNDSRREFREKYQNLGTELLSQGLTAEAHRAFSKGVTLTREVIEKTIKTFNKIRNVDTIVAPYEADAQIAYMMKEGFAHAVVTEDSDLIVFGCDKIIFKMDPGTGFCVVYEKQKLPNCVCPVFRRRFDFVTFRRICILAGCDYLQGGLQGVGLKTAEEMFTKASNQTALRNILTRLQLYTSKRLKVNVDTEFVDAFVRAENTFLHQIVFDPIRRKQKPLNPYPEKLEESKENLLDEEKYNFAGKVRNASAETLRLALGNEYVSKPSFEDDFALPREIAEWSIWHQNYKSVFEKEKDRREKALDDKFGGFRPKKSPIKRSFAELIPPHSEPRNFVSQGEVEMVFSKRRRFSEIQIGSAAPRNGVYMNWTARDWMRMYGQIAEKDGDKEEDSGLKSSGVSSQ</sequence>
<dbReference type="Gene3D" id="3.40.50.1010">
    <property type="entry name" value="5'-nuclease"/>
    <property type="match status" value="1"/>
</dbReference>
<evidence type="ECO:0000256" key="1">
    <source>
        <dbReference type="ARBA" id="ARBA00004123"/>
    </source>
</evidence>
<dbReference type="GO" id="GO:0017108">
    <property type="term" value="F:5'-flap endonuclease activity"/>
    <property type="evidence" value="ECO:0007669"/>
    <property type="project" value="TreeGrafter"/>
</dbReference>
<evidence type="ECO:0000256" key="2">
    <source>
        <dbReference type="ARBA" id="ARBA00022722"/>
    </source>
</evidence>
<dbReference type="SUPFAM" id="SSF88723">
    <property type="entry name" value="PIN domain-like"/>
    <property type="match status" value="1"/>
</dbReference>
<keyword evidence="2 12" id="KW-0540">Nuclease</keyword>
<comment type="similarity">
    <text evidence="12">Belongs to the XPG/RAD2 endonuclease family. EXO1 subfamily.</text>
</comment>
<evidence type="ECO:0000256" key="11">
    <source>
        <dbReference type="ARBA" id="ARBA00023242"/>
    </source>
</evidence>
<dbReference type="GO" id="GO:0003677">
    <property type="term" value="F:DNA binding"/>
    <property type="evidence" value="ECO:0007669"/>
    <property type="project" value="UniProtKB-UniRule"/>
</dbReference>
<dbReference type="PRINTS" id="PR00853">
    <property type="entry name" value="XPGRADSUPER"/>
</dbReference>
<dbReference type="Proteomes" id="UP000887572">
    <property type="component" value="Unplaced"/>
</dbReference>
<dbReference type="InterPro" id="IPR036279">
    <property type="entry name" value="5-3_exonuclease_C_sf"/>
</dbReference>
<dbReference type="AlphaFoldDB" id="A0A914HBU2"/>
<keyword evidence="11 12" id="KW-0539">Nucleus</keyword>
<dbReference type="InterPro" id="IPR006084">
    <property type="entry name" value="XPG/Rad2"/>
</dbReference>
<keyword evidence="3 12" id="KW-0479">Metal-binding</keyword>
<feature type="domain" description="XPG N-terminal" evidence="14">
    <location>
        <begin position="1"/>
        <end position="99"/>
    </location>
</feature>
<evidence type="ECO:0000259" key="14">
    <source>
        <dbReference type="SMART" id="SM00485"/>
    </source>
</evidence>
<keyword evidence="8 12" id="KW-0460">Magnesium</keyword>
<evidence type="ECO:0000256" key="5">
    <source>
        <dbReference type="ARBA" id="ARBA00022763"/>
    </source>
</evidence>
<dbReference type="SUPFAM" id="SSF47807">
    <property type="entry name" value="5' to 3' exonuclease, C-terminal subdomain"/>
    <property type="match status" value="1"/>
</dbReference>
<dbReference type="InterPro" id="IPR006085">
    <property type="entry name" value="XPG_DNA_repair_N"/>
</dbReference>